<dbReference type="Proteomes" id="UP000005239">
    <property type="component" value="Unassembled WGS sequence"/>
</dbReference>
<reference evidence="2" key="1">
    <citation type="journal article" date="2008" name="Nat. Genet.">
        <title>The Pristionchus pacificus genome provides a unique perspective on nematode lifestyle and parasitism.</title>
        <authorList>
            <person name="Dieterich C."/>
            <person name="Clifton S.W."/>
            <person name="Schuster L.N."/>
            <person name="Chinwalla A."/>
            <person name="Delehaunty K."/>
            <person name="Dinkelacker I."/>
            <person name="Fulton L."/>
            <person name="Fulton R."/>
            <person name="Godfrey J."/>
            <person name="Minx P."/>
            <person name="Mitreva M."/>
            <person name="Roeseler W."/>
            <person name="Tian H."/>
            <person name="Witte H."/>
            <person name="Yang S.P."/>
            <person name="Wilson R.K."/>
            <person name="Sommer R.J."/>
        </authorList>
    </citation>
    <scope>NUCLEOTIDE SEQUENCE [LARGE SCALE GENOMIC DNA]</scope>
    <source>
        <strain evidence="2">PS312</strain>
    </source>
</reference>
<evidence type="ECO:0000313" key="1">
    <source>
        <dbReference type="EnsemblMetazoa" id="PPA40659.1"/>
    </source>
</evidence>
<accession>A0A8R1YXX7</accession>
<dbReference type="PANTHER" id="PTHR46178:SF9">
    <property type="entry name" value="SEVEN TM RECEPTOR"/>
    <property type="match status" value="1"/>
</dbReference>
<dbReference type="InterPro" id="IPR019428">
    <property type="entry name" value="7TM_GPCR_serpentine_rcpt_Str"/>
</dbReference>
<accession>A0A2A6C302</accession>
<dbReference type="Pfam" id="PF10326">
    <property type="entry name" value="7TM_GPCR_Str"/>
    <property type="match status" value="2"/>
</dbReference>
<dbReference type="OrthoDB" id="5792363at2759"/>
<dbReference type="AlphaFoldDB" id="A0A2A6C302"/>
<keyword evidence="2" id="KW-1185">Reference proteome</keyword>
<dbReference type="PANTHER" id="PTHR46178">
    <property type="entry name" value="SEVEN TM RECEPTOR"/>
    <property type="match status" value="1"/>
</dbReference>
<name>A0A2A6C302_PRIPA</name>
<gene>
    <name evidence="1" type="primary">WBGene00279028</name>
</gene>
<evidence type="ECO:0000313" key="2">
    <source>
        <dbReference type="Proteomes" id="UP000005239"/>
    </source>
</evidence>
<proteinExistence type="predicted"/>
<reference evidence="1" key="2">
    <citation type="submission" date="2022-06" db="UniProtKB">
        <authorList>
            <consortium name="EnsemblMetazoa"/>
        </authorList>
    </citation>
    <scope>IDENTIFICATION</scope>
    <source>
        <strain evidence="1">PS312</strain>
    </source>
</reference>
<dbReference type="EnsemblMetazoa" id="PPA40659.1">
    <property type="protein sequence ID" value="PPA40659.1"/>
    <property type="gene ID" value="WBGene00279028"/>
</dbReference>
<protein>
    <submittedName>
        <fullName evidence="1">G protein-coupled receptor</fullName>
    </submittedName>
</protein>
<organism evidence="1 2">
    <name type="scientific">Pristionchus pacificus</name>
    <name type="common">Parasitic nematode worm</name>
    <dbReference type="NCBI Taxonomy" id="54126"/>
    <lineage>
        <taxon>Eukaryota</taxon>
        <taxon>Metazoa</taxon>
        <taxon>Ecdysozoa</taxon>
        <taxon>Nematoda</taxon>
        <taxon>Chromadorea</taxon>
        <taxon>Rhabditida</taxon>
        <taxon>Rhabditina</taxon>
        <taxon>Diplogasteromorpha</taxon>
        <taxon>Diplogasteroidea</taxon>
        <taxon>Neodiplogasteridae</taxon>
        <taxon>Pristionchus</taxon>
    </lineage>
</organism>
<dbReference type="SUPFAM" id="SSF81321">
    <property type="entry name" value="Family A G protein-coupled receptor-like"/>
    <property type="match status" value="1"/>
</dbReference>
<sequence>LDSRFTLILSYILNGILVRIVYKKSERVGFYRYFTYCFVIIDVMYSFAYSATQPFWYASPGIISFFSTAPWSNNFALTPIAMQLWFAAFVVLVLCITCSFAYRYGLLCRTKKPSTQSKAATLIFFAIIDVQLVIMVTGSDTDNIKYFHEQIYCGLRINQTVTSRAMSDKLKKIHRRALKMLIAQAINPLILFFFPTSINIIGMFADTNFLVAPKPLAFLYGLFPLINPIIVIYFTDDYKRYLLGQSASVSIPIPAVISSHNTSTISRRTKINSNVVFVV</sequence>